<keyword evidence="2" id="KW-0472">Membrane</keyword>
<proteinExistence type="predicted"/>
<keyword evidence="2" id="KW-0812">Transmembrane</keyword>
<evidence type="ECO:0000313" key="3">
    <source>
        <dbReference type="EMBL" id="QBD81083.1"/>
    </source>
</evidence>
<feature type="transmembrane region" description="Helical" evidence="2">
    <location>
        <begin position="169"/>
        <end position="193"/>
    </location>
</feature>
<feature type="compositionally biased region" description="Basic and acidic residues" evidence="1">
    <location>
        <begin position="1"/>
        <end position="10"/>
    </location>
</feature>
<feature type="compositionally biased region" description="Low complexity" evidence="1">
    <location>
        <begin position="209"/>
        <end position="223"/>
    </location>
</feature>
<accession>A0A4P6JZY2</accession>
<evidence type="ECO:0000313" key="4">
    <source>
        <dbReference type="Proteomes" id="UP000290365"/>
    </source>
</evidence>
<dbReference type="EMBL" id="CP035758">
    <property type="protein sequence ID" value="QBD81083.1"/>
    <property type="molecule type" value="Genomic_DNA"/>
</dbReference>
<dbReference type="AlphaFoldDB" id="A0A4P6JZY2"/>
<gene>
    <name evidence="3" type="ORF">EPA93_35980</name>
</gene>
<feature type="transmembrane region" description="Helical" evidence="2">
    <location>
        <begin position="132"/>
        <end position="149"/>
    </location>
</feature>
<feature type="compositionally biased region" description="Basic and acidic residues" evidence="1">
    <location>
        <begin position="77"/>
        <end position="87"/>
    </location>
</feature>
<sequence length="256" mass="28403">MSQEHNEITKRSRRAGRYQRNRPVLVTSDSNDPTPELAARAQEAVQVEEPSQESPSKPKRRLPGFFSTIGRGNQEATAKETDVEQARLARASRNKPLKATASKAKDEPQEEAKPAKTSSAPARPASPFKTRYIIGIAIYLLAANFIGLYETQLLNAYHLDRVLTQFSLFGGNIVIRTSTLVFLATLVIILILLARFDLIPRNLGAMSGASNANRGGSGNSSSTRSRDPLPRTRQGVSGPDDELYREFNDRRRRKKK</sequence>
<feature type="compositionally biased region" description="Basic and acidic residues" evidence="1">
    <location>
        <begin position="103"/>
        <end position="114"/>
    </location>
</feature>
<name>A0A4P6JZY2_KTERU</name>
<feature type="compositionally biased region" description="Low complexity" evidence="1">
    <location>
        <begin position="36"/>
        <end position="49"/>
    </location>
</feature>
<keyword evidence="4" id="KW-1185">Reference proteome</keyword>
<keyword evidence="2" id="KW-1133">Transmembrane helix</keyword>
<feature type="compositionally biased region" description="Basic residues" evidence="1">
    <location>
        <begin position="11"/>
        <end position="20"/>
    </location>
</feature>
<reference evidence="3 4" key="1">
    <citation type="submission" date="2019-01" db="EMBL/GenBank/DDBJ databases">
        <title>Ktedonosporobacter rubrisoli SCAWS-G2.</title>
        <authorList>
            <person name="Huang Y."/>
            <person name="Yan B."/>
        </authorList>
    </citation>
    <scope>NUCLEOTIDE SEQUENCE [LARGE SCALE GENOMIC DNA]</scope>
    <source>
        <strain evidence="3 4">SCAWS-G2</strain>
    </source>
</reference>
<organism evidence="3 4">
    <name type="scientific">Ktedonosporobacter rubrisoli</name>
    <dbReference type="NCBI Taxonomy" id="2509675"/>
    <lineage>
        <taxon>Bacteria</taxon>
        <taxon>Bacillati</taxon>
        <taxon>Chloroflexota</taxon>
        <taxon>Ktedonobacteria</taxon>
        <taxon>Ktedonobacterales</taxon>
        <taxon>Ktedonosporobacteraceae</taxon>
        <taxon>Ktedonosporobacter</taxon>
    </lineage>
</organism>
<dbReference type="RefSeq" id="WP_129892145.1">
    <property type="nucleotide sequence ID" value="NZ_CP035758.1"/>
</dbReference>
<dbReference type="KEGG" id="kbs:EPA93_35980"/>
<evidence type="ECO:0000256" key="2">
    <source>
        <dbReference type="SAM" id="Phobius"/>
    </source>
</evidence>
<protein>
    <submittedName>
        <fullName evidence="3">Uncharacterized protein</fullName>
    </submittedName>
</protein>
<feature type="region of interest" description="Disordered" evidence="1">
    <location>
        <begin position="1"/>
        <end position="123"/>
    </location>
</feature>
<dbReference type="Proteomes" id="UP000290365">
    <property type="component" value="Chromosome"/>
</dbReference>
<evidence type="ECO:0000256" key="1">
    <source>
        <dbReference type="SAM" id="MobiDB-lite"/>
    </source>
</evidence>
<feature type="region of interest" description="Disordered" evidence="1">
    <location>
        <begin position="209"/>
        <end position="256"/>
    </location>
</feature>